<name>A0A0F8VUK1_9ZZZZ</name>
<feature type="non-terminal residue" evidence="1">
    <location>
        <position position="31"/>
    </location>
</feature>
<evidence type="ECO:0000313" key="1">
    <source>
        <dbReference type="EMBL" id="KKK48028.1"/>
    </source>
</evidence>
<accession>A0A0F8VUK1</accession>
<reference evidence="1" key="1">
    <citation type="journal article" date="2015" name="Nature">
        <title>Complex archaea that bridge the gap between prokaryotes and eukaryotes.</title>
        <authorList>
            <person name="Spang A."/>
            <person name="Saw J.H."/>
            <person name="Jorgensen S.L."/>
            <person name="Zaremba-Niedzwiedzka K."/>
            <person name="Martijn J."/>
            <person name="Lind A.E."/>
            <person name="van Eijk R."/>
            <person name="Schleper C."/>
            <person name="Guy L."/>
            <person name="Ettema T.J."/>
        </authorList>
    </citation>
    <scope>NUCLEOTIDE SEQUENCE</scope>
</reference>
<gene>
    <name evidence="1" type="ORF">LCGC14_3149230</name>
</gene>
<proteinExistence type="predicted"/>
<protein>
    <submittedName>
        <fullName evidence="1">Uncharacterized protein</fullName>
    </submittedName>
</protein>
<sequence length="31" mass="3426">MQSCFRAVGVMLELTLFPHMTATSNNGLRVT</sequence>
<dbReference type="AlphaFoldDB" id="A0A0F8VUK1"/>
<comment type="caution">
    <text evidence="1">The sequence shown here is derived from an EMBL/GenBank/DDBJ whole genome shotgun (WGS) entry which is preliminary data.</text>
</comment>
<dbReference type="EMBL" id="LAZR01069276">
    <property type="protein sequence ID" value="KKK48028.1"/>
    <property type="molecule type" value="Genomic_DNA"/>
</dbReference>
<organism evidence="1">
    <name type="scientific">marine sediment metagenome</name>
    <dbReference type="NCBI Taxonomy" id="412755"/>
    <lineage>
        <taxon>unclassified sequences</taxon>
        <taxon>metagenomes</taxon>
        <taxon>ecological metagenomes</taxon>
    </lineage>
</organism>